<keyword evidence="2" id="KW-0805">Transcription regulation</keyword>
<dbReference type="InterPro" id="IPR046347">
    <property type="entry name" value="bZIP_sf"/>
</dbReference>
<feature type="domain" description="BZIP" evidence="7">
    <location>
        <begin position="70"/>
        <end position="133"/>
    </location>
</feature>
<accession>A0AAQ3STZ7</accession>
<dbReference type="AlphaFoldDB" id="A0AAQ3STZ7"/>
<dbReference type="PANTHER" id="PTHR45764:SF73">
    <property type="entry name" value="OCS ELEMENT-BINDING FACTOR 1"/>
    <property type="match status" value="1"/>
</dbReference>
<proteinExistence type="predicted"/>
<evidence type="ECO:0000256" key="3">
    <source>
        <dbReference type="ARBA" id="ARBA00023125"/>
    </source>
</evidence>
<evidence type="ECO:0000313" key="8">
    <source>
        <dbReference type="EMBL" id="WVZ60697.1"/>
    </source>
</evidence>
<dbReference type="InterPro" id="IPR045314">
    <property type="entry name" value="bZIP_plant_GBF1"/>
</dbReference>
<dbReference type="Pfam" id="PF00170">
    <property type="entry name" value="bZIP_1"/>
    <property type="match status" value="1"/>
</dbReference>
<dbReference type="GO" id="GO:0005634">
    <property type="term" value="C:nucleus"/>
    <property type="evidence" value="ECO:0007669"/>
    <property type="project" value="UniProtKB-SubCell"/>
</dbReference>
<sequence length="185" mass="19973">MLSLQETLDLASSTGCGGGARDMGMDIIACGFTPWGPESCPTLDQVLASSPSTMPTPAAAEDEDPDDEERRRRQKRKASNRLSAQRSRARKQQRLEELRAAAATLRDERRELEARAQALARHDHAVRSHNARLRAEAAALVRRLRDARGSILALQQLARGMPRPGAGAAAAVPMMGPLGLASLMT</sequence>
<protein>
    <recommendedName>
        <fullName evidence="7">BZIP domain-containing protein</fullName>
    </recommendedName>
</protein>
<dbReference type="Proteomes" id="UP001341281">
    <property type="component" value="Chromosome 02"/>
</dbReference>
<dbReference type="PROSITE" id="PS50217">
    <property type="entry name" value="BZIP"/>
    <property type="match status" value="1"/>
</dbReference>
<evidence type="ECO:0000256" key="1">
    <source>
        <dbReference type="ARBA" id="ARBA00004123"/>
    </source>
</evidence>
<dbReference type="SMART" id="SM00338">
    <property type="entry name" value="BRLZ"/>
    <property type="match status" value="1"/>
</dbReference>
<dbReference type="PANTHER" id="PTHR45764">
    <property type="entry name" value="BZIP TRANSCRIPTION FACTOR 44"/>
    <property type="match status" value="1"/>
</dbReference>
<dbReference type="CDD" id="cd14702">
    <property type="entry name" value="bZIP_plant_GBF1"/>
    <property type="match status" value="1"/>
</dbReference>
<evidence type="ECO:0000256" key="2">
    <source>
        <dbReference type="ARBA" id="ARBA00023015"/>
    </source>
</evidence>
<keyword evidence="5" id="KW-0539">Nucleus</keyword>
<evidence type="ECO:0000256" key="4">
    <source>
        <dbReference type="ARBA" id="ARBA00023163"/>
    </source>
</evidence>
<organism evidence="8 9">
    <name type="scientific">Paspalum notatum var. saurae</name>
    <dbReference type="NCBI Taxonomy" id="547442"/>
    <lineage>
        <taxon>Eukaryota</taxon>
        <taxon>Viridiplantae</taxon>
        <taxon>Streptophyta</taxon>
        <taxon>Embryophyta</taxon>
        <taxon>Tracheophyta</taxon>
        <taxon>Spermatophyta</taxon>
        <taxon>Magnoliopsida</taxon>
        <taxon>Liliopsida</taxon>
        <taxon>Poales</taxon>
        <taxon>Poaceae</taxon>
        <taxon>PACMAD clade</taxon>
        <taxon>Panicoideae</taxon>
        <taxon>Andropogonodae</taxon>
        <taxon>Paspaleae</taxon>
        <taxon>Paspalinae</taxon>
        <taxon>Paspalum</taxon>
    </lineage>
</organism>
<dbReference type="GO" id="GO:0000976">
    <property type="term" value="F:transcription cis-regulatory region binding"/>
    <property type="evidence" value="ECO:0007669"/>
    <property type="project" value="TreeGrafter"/>
</dbReference>
<dbReference type="Gene3D" id="1.20.5.170">
    <property type="match status" value="1"/>
</dbReference>
<feature type="region of interest" description="Disordered" evidence="6">
    <location>
        <begin position="42"/>
        <end position="93"/>
    </location>
</feature>
<evidence type="ECO:0000256" key="5">
    <source>
        <dbReference type="ARBA" id="ARBA00023242"/>
    </source>
</evidence>
<keyword evidence="9" id="KW-1185">Reference proteome</keyword>
<evidence type="ECO:0000259" key="7">
    <source>
        <dbReference type="PROSITE" id="PS50217"/>
    </source>
</evidence>
<evidence type="ECO:0000313" key="9">
    <source>
        <dbReference type="Proteomes" id="UP001341281"/>
    </source>
</evidence>
<dbReference type="PROSITE" id="PS00036">
    <property type="entry name" value="BZIP_BASIC"/>
    <property type="match status" value="1"/>
</dbReference>
<evidence type="ECO:0000256" key="6">
    <source>
        <dbReference type="SAM" id="MobiDB-lite"/>
    </source>
</evidence>
<dbReference type="InterPro" id="IPR004827">
    <property type="entry name" value="bZIP"/>
</dbReference>
<dbReference type="GO" id="GO:0045893">
    <property type="term" value="P:positive regulation of DNA-templated transcription"/>
    <property type="evidence" value="ECO:0007669"/>
    <property type="project" value="TreeGrafter"/>
</dbReference>
<name>A0AAQ3STZ7_PASNO</name>
<reference evidence="8 9" key="1">
    <citation type="submission" date="2024-02" db="EMBL/GenBank/DDBJ databases">
        <title>High-quality chromosome-scale genome assembly of Pensacola bahiagrass (Paspalum notatum Flugge var. saurae).</title>
        <authorList>
            <person name="Vega J.M."/>
            <person name="Podio M."/>
            <person name="Orjuela J."/>
            <person name="Siena L.A."/>
            <person name="Pessino S.C."/>
            <person name="Combes M.C."/>
            <person name="Mariac C."/>
            <person name="Albertini E."/>
            <person name="Pupilli F."/>
            <person name="Ortiz J.P.A."/>
            <person name="Leblanc O."/>
        </authorList>
    </citation>
    <scope>NUCLEOTIDE SEQUENCE [LARGE SCALE GENOMIC DNA]</scope>
    <source>
        <strain evidence="8">R1</strain>
        <tissue evidence="8">Leaf</tissue>
    </source>
</reference>
<keyword evidence="4" id="KW-0804">Transcription</keyword>
<dbReference type="SUPFAM" id="SSF57959">
    <property type="entry name" value="Leucine zipper domain"/>
    <property type="match status" value="1"/>
</dbReference>
<comment type="subcellular location">
    <subcellularLocation>
        <location evidence="1">Nucleus</location>
    </subcellularLocation>
</comment>
<gene>
    <name evidence="8" type="ORF">U9M48_010683</name>
</gene>
<dbReference type="GO" id="GO:0003700">
    <property type="term" value="F:DNA-binding transcription factor activity"/>
    <property type="evidence" value="ECO:0007669"/>
    <property type="project" value="InterPro"/>
</dbReference>
<dbReference type="GO" id="GO:0046982">
    <property type="term" value="F:protein heterodimerization activity"/>
    <property type="evidence" value="ECO:0007669"/>
    <property type="project" value="UniProtKB-ARBA"/>
</dbReference>
<keyword evidence="3" id="KW-0238">DNA-binding</keyword>
<dbReference type="EMBL" id="CP144746">
    <property type="protein sequence ID" value="WVZ60697.1"/>
    <property type="molecule type" value="Genomic_DNA"/>
</dbReference>